<name>A0A0A1TX72_ENTIV</name>
<dbReference type="RefSeq" id="XP_004185251.1">
    <property type="nucleotide sequence ID" value="XM_004185203.1"/>
</dbReference>
<dbReference type="OrthoDB" id="29960at2759"/>
<protein>
    <submittedName>
        <fullName evidence="1">Uncharacterized protein</fullName>
    </submittedName>
</protein>
<evidence type="ECO:0000313" key="2">
    <source>
        <dbReference type="Proteomes" id="UP000014680"/>
    </source>
</evidence>
<reference evidence="1 2" key="1">
    <citation type="submission" date="2012-10" db="EMBL/GenBank/DDBJ databases">
        <authorList>
            <person name="Zafar N."/>
            <person name="Inman J."/>
            <person name="Hall N."/>
            <person name="Lorenzi H."/>
            <person name="Caler E."/>
        </authorList>
    </citation>
    <scope>NUCLEOTIDE SEQUENCE [LARGE SCALE GENOMIC DNA]</scope>
    <source>
        <strain evidence="1 2">IP1</strain>
    </source>
</reference>
<dbReference type="VEuPathDB" id="AmoebaDB:EIN_134590"/>
<dbReference type="OMA" id="MMAYPRH"/>
<dbReference type="GeneID" id="14884894"/>
<evidence type="ECO:0000313" key="1">
    <source>
        <dbReference type="EMBL" id="ELP85905.1"/>
    </source>
</evidence>
<keyword evidence="2" id="KW-1185">Reference proteome</keyword>
<organism evidence="1 2">
    <name type="scientific">Entamoeba invadens IP1</name>
    <dbReference type="NCBI Taxonomy" id="370355"/>
    <lineage>
        <taxon>Eukaryota</taxon>
        <taxon>Amoebozoa</taxon>
        <taxon>Evosea</taxon>
        <taxon>Archamoebae</taxon>
        <taxon>Mastigamoebida</taxon>
        <taxon>Entamoebidae</taxon>
        <taxon>Entamoeba</taxon>
    </lineage>
</organism>
<proteinExistence type="predicted"/>
<gene>
    <name evidence="1" type="ORF">EIN_134590</name>
</gene>
<dbReference type="AlphaFoldDB" id="A0A0A1TX72"/>
<dbReference type="EMBL" id="KB207027">
    <property type="protein sequence ID" value="ELP85905.1"/>
    <property type="molecule type" value="Genomic_DNA"/>
</dbReference>
<dbReference type="KEGG" id="eiv:EIN_134590"/>
<accession>A0A0A1TX72</accession>
<sequence>MQQFPLHPFVEYPVQLYINVEKKNQPFFSKDMFENIMSSPITPRVSKKLNEESKPFKSDSNSEKRYPKIRVSLKVFEKLKRIQSEKKFKSFCEVVSRLLGSYEETHLSSIVKSE</sequence>
<dbReference type="Proteomes" id="UP000014680">
    <property type="component" value="Unassembled WGS sequence"/>
</dbReference>